<feature type="domain" description="Resolvase HTH" evidence="2">
    <location>
        <begin position="30"/>
        <end position="52"/>
    </location>
</feature>
<protein>
    <recommendedName>
        <fullName evidence="2">Resolvase HTH domain-containing protein</fullName>
    </recommendedName>
</protein>
<gene>
    <name evidence="3" type="ORF">BJX63DRAFT_385095</name>
</gene>
<sequence length="128" mass="14410">MSSPAPNTSGKRKPAEELSPEARSAICRARSAGEGVTKLAQQFNVSRTTIYQTIKRAQELPNFDSRPRSGRKRKLNSTTIRRLHRLTKRFPQLSWPALVAHLPEPVSISTAQRALKQYQEKSKGKTNK</sequence>
<dbReference type="InterPro" id="IPR006120">
    <property type="entry name" value="Resolvase_HTH_dom"/>
</dbReference>
<dbReference type="InterPro" id="IPR036388">
    <property type="entry name" value="WH-like_DNA-bd_sf"/>
</dbReference>
<evidence type="ECO:0000259" key="2">
    <source>
        <dbReference type="Pfam" id="PF02796"/>
    </source>
</evidence>
<feature type="region of interest" description="Disordered" evidence="1">
    <location>
        <begin position="1"/>
        <end position="23"/>
    </location>
</feature>
<organism evidence="3 4">
    <name type="scientific">Aspergillus granulosus</name>
    <dbReference type="NCBI Taxonomy" id="176169"/>
    <lineage>
        <taxon>Eukaryota</taxon>
        <taxon>Fungi</taxon>
        <taxon>Dikarya</taxon>
        <taxon>Ascomycota</taxon>
        <taxon>Pezizomycotina</taxon>
        <taxon>Eurotiomycetes</taxon>
        <taxon>Eurotiomycetidae</taxon>
        <taxon>Eurotiales</taxon>
        <taxon>Aspergillaceae</taxon>
        <taxon>Aspergillus</taxon>
        <taxon>Aspergillus subgen. Nidulantes</taxon>
    </lineage>
</organism>
<dbReference type="Gene3D" id="1.10.10.10">
    <property type="entry name" value="Winged helix-like DNA-binding domain superfamily/Winged helix DNA-binding domain"/>
    <property type="match status" value="1"/>
</dbReference>
<evidence type="ECO:0000313" key="4">
    <source>
        <dbReference type="Proteomes" id="UP001610334"/>
    </source>
</evidence>
<proteinExistence type="predicted"/>
<dbReference type="SUPFAM" id="SSF46689">
    <property type="entry name" value="Homeodomain-like"/>
    <property type="match status" value="1"/>
</dbReference>
<name>A0ABR4HQS0_9EURO</name>
<comment type="caution">
    <text evidence="3">The sequence shown here is derived from an EMBL/GenBank/DDBJ whole genome shotgun (WGS) entry which is preliminary data.</text>
</comment>
<evidence type="ECO:0000256" key="1">
    <source>
        <dbReference type="SAM" id="MobiDB-lite"/>
    </source>
</evidence>
<dbReference type="Proteomes" id="UP001610334">
    <property type="component" value="Unassembled WGS sequence"/>
</dbReference>
<evidence type="ECO:0000313" key="3">
    <source>
        <dbReference type="EMBL" id="KAL2817833.1"/>
    </source>
</evidence>
<dbReference type="Pfam" id="PF02796">
    <property type="entry name" value="HTH_7"/>
    <property type="match status" value="1"/>
</dbReference>
<dbReference type="InterPro" id="IPR009057">
    <property type="entry name" value="Homeodomain-like_sf"/>
</dbReference>
<reference evidence="3 4" key="1">
    <citation type="submission" date="2024-07" db="EMBL/GenBank/DDBJ databases">
        <title>Section-level genome sequencing and comparative genomics of Aspergillus sections Usti and Cavernicolus.</title>
        <authorList>
            <consortium name="Lawrence Berkeley National Laboratory"/>
            <person name="Nybo J.L."/>
            <person name="Vesth T.C."/>
            <person name="Theobald S."/>
            <person name="Frisvad J.C."/>
            <person name="Larsen T.O."/>
            <person name="Kjaerboelling I."/>
            <person name="Rothschild-Mancinelli K."/>
            <person name="Lyhne E.K."/>
            <person name="Kogle M.E."/>
            <person name="Barry K."/>
            <person name="Clum A."/>
            <person name="Na H."/>
            <person name="Ledsgaard L."/>
            <person name="Lin J."/>
            <person name="Lipzen A."/>
            <person name="Kuo A."/>
            <person name="Riley R."/>
            <person name="Mondo S."/>
            <person name="Labutti K."/>
            <person name="Haridas S."/>
            <person name="Pangalinan J."/>
            <person name="Salamov A.A."/>
            <person name="Simmons B.A."/>
            <person name="Magnuson J.K."/>
            <person name="Chen J."/>
            <person name="Drula E."/>
            <person name="Henrissat B."/>
            <person name="Wiebenga A."/>
            <person name="Lubbers R.J."/>
            <person name="Gomes A.C."/>
            <person name="Makela M.R."/>
            <person name="Stajich J."/>
            <person name="Grigoriev I.V."/>
            <person name="Mortensen U.H."/>
            <person name="De Vries R.P."/>
            <person name="Baker S.E."/>
            <person name="Andersen M.R."/>
        </authorList>
    </citation>
    <scope>NUCLEOTIDE SEQUENCE [LARGE SCALE GENOMIC DNA]</scope>
    <source>
        <strain evidence="3 4">CBS 588.65</strain>
    </source>
</reference>
<keyword evidence="4" id="KW-1185">Reference proteome</keyword>
<accession>A0ABR4HQS0</accession>
<dbReference type="EMBL" id="JBFXLT010000016">
    <property type="protein sequence ID" value="KAL2817833.1"/>
    <property type="molecule type" value="Genomic_DNA"/>
</dbReference>